<organism evidence="1 2">
    <name type="scientific">Paludisphaera mucosa</name>
    <dbReference type="NCBI Taxonomy" id="3030827"/>
    <lineage>
        <taxon>Bacteria</taxon>
        <taxon>Pseudomonadati</taxon>
        <taxon>Planctomycetota</taxon>
        <taxon>Planctomycetia</taxon>
        <taxon>Isosphaerales</taxon>
        <taxon>Isosphaeraceae</taxon>
        <taxon>Paludisphaera</taxon>
    </lineage>
</organism>
<comment type="caution">
    <text evidence="1">The sequence shown here is derived from an EMBL/GenBank/DDBJ whole genome shotgun (WGS) entry which is preliminary data.</text>
</comment>
<dbReference type="EMBL" id="JARRAG010000001">
    <property type="protein sequence ID" value="MDG3003247.1"/>
    <property type="molecule type" value="Genomic_DNA"/>
</dbReference>
<evidence type="ECO:0000313" key="1">
    <source>
        <dbReference type="EMBL" id="MDG3003247.1"/>
    </source>
</evidence>
<proteinExistence type="predicted"/>
<accession>A0ABT6F6N0</accession>
<dbReference type="RefSeq" id="WP_277859601.1">
    <property type="nucleotide sequence ID" value="NZ_JARRAG010000001.1"/>
</dbReference>
<reference evidence="1 2" key="1">
    <citation type="submission" date="2023-03" db="EMBL/GenBank/DDBJ databases">
        <title>Paludisphaera mucosa sp. nov. a novel planctomycete from northern fen.</title>
        <authorList>
            <person name="Ivanova A."/>
        </authorList>
    </citation>
    <scope>NUCLEOTIDE SEQUENCE [LARGE SCALE GENOMIC DNA]</scope>
    <source>
        <strain evidence="1 2">Pla2</strain>
    </source>
</reference>
<sequence>MPGAAYLGLDKAAKGSWKDGTGFARRGGYGYRFCSGNATFFNSMPAGFSVAVSSPTTVAYYDSGTPTTASLQTPTTGQSTWLMYTLGANGVIDYDLTAPGSEWIYASVYCYELSGGARIQKVEVYDGATLLATGADSTVVVPGVWYVFRVWGSVKFRVGMVNSLSYGVATSGIFLDRFLPHYAGGAAPAAAFGHLAL</sequence>
<protein>
    <submittedName>
        <fullName evidence="1">Uncharacterized protein</fullName>
    </submittedName>
</protein>
<gene>
    <name evidence="1" type="ORF">PZE19_05675</name>
</gene>
<evidence type="ECO:0000313" key="2">
    <source>
        <dbReference type="Proteomes" id="UP001216907"/>
    </source>
</evidence>
<dbReference type="Proteomes" id="UP001216907">
    <property type="component" value="Unassembled WGS sequence"/>
</dbReference>
<name>A0ABT6F6N0_9BACT</name>
<keyword evidence="2" id="KW-1185">Reference proteome</keyword>